<proteinExistence type="predicted"/>
<protein>
    <submittedName>
        <fullName evidence="2">Uncharacterized protein</fullName>
    </submittedName>
</protein>
<comment type="caution">
    <text evidence="2">The sequence shown here is derived from an EMBL/GenBank/DDBJ whole genome shotgun (WGS) entry which is preliminary data.</text>
</comment>
<accession>A0AAV4I243</accession>
<evidence type="ECO:0000313" key="2">
    <source>
        <dbReference type="EMBL" id="GFS04339.1"/>
    </source>
</evidence>
<dbReference type="AlphaFoldDB" id="A0AAV4I243"/>
<reference evidence="2 3" key="1">
    <citation type="journal article" date="2021" name="Elife">
        <title>Chloroplast acquisition without the gene transfer in kleptoplastic sea slugs, Plakobranchus ocellatus.</title>
        <authorList>
            <person name="Maeda T."/>
            <person name="Takahashi S."/>
            <person name="Yoshida T."/>
            <person name="Shimamura S."/>
            <person name="Takaki Y."/>
            <person name="Nagai Y."/>
            <person name="Toyoda A."/>
            <person name="Suzuki Y."/>
            <person name="Arimoto A."/>
            <person name="Ishii H."/>
            <person name="Satoh N."/>
            <person name="Nishiyama T."/>
            <person name="Hasebe M."/>
            <person name="Maruyama T."/>
            <person name="Minagawa J."/>
            <person name="Obokata J."/>
            <person name="Shigenobu S."/>
        </authorList>
    </citation>
    <scope>NUCLEOTIDE SEQUENCE [LARGE SCALE GENOMIC DNA]</scope>
</reference>
<feature type="region of interest" description="Disordered" evidence="1">
    <location>
        <begin position="1"/>
        <end position="52"/>
    </location>
</feature>
<name>A0AAV4I243_9GAST</name>
<evidence type="ECO:0000256" key="1">
    <source>
        <dbReference type="SAM" id="MobiDB-lite"/>
    </source>
</evidence>
<gene>
    <name evidence="2" type="ORF">ElyMa_004654400</name>
</gene>
<evidence type="ECO:0000313" key="3">
    <source>
        <dbReference type="Proteomes" id="UP000762676"/>
    </source>
</evidence>
<feature type="non-terminal residue" evidence="2">
    <location>
        <position position="52"/>
    </location>
</feature>
<dbReference type="EMBL" id="BMAT01009332">
    <property type="protein sequence ID" value="GFS04339.1"/>
    <property type="molecule type" value="Genomic_DNA"/>
</dbReference>
<dbReference type="Proteomes" id="UP000762676">
    <property type="component" value="Unassembled WGS sequence"/>
</dbReference>
<feature type="compositionally biased region" description="Polar residues" evidence="1">
    <location>
        <begin position="24"/>
        <end position="34"/>
    </location>
</feature>
<sequence length="52" mass="5456">MDVLSKLRPGQAARAGGGRAAVTRSDSNPESSAMPTKEDILHTLDTFGAENK</sequence>
<organism evidence="2 3">
    <name type="scientific">Elysia marginata</name>
    <dbReference type="NCBI Taxonomy" id="1093978"/>
    <lineage>
        <taxon>Eukaryota</taxon>
        <taxon>Metazoa</taxon>
        <taxon>Spiralia</taxon>
        <taxon>Lophotrochozoa</taxon>
        <taxon>Mollusca</taxon>
        <taxon>Gastropoda</taxon>
        <taxon>Heterobranchia</taxon>
        <taxon>Euthyneura</taxon>
        <taxon>Panpulmonata</taxon>
        <taxon>Sacoglossa</taxon>
        <taxon>Placobranchoidea</taxon>
        <taxon>Plakobranchidae</taxon>
        <taxon>Elysia</taxon>
    </lineage>
</organism>
<keyword evidence="3" id="KW-1185">Reference proteome</keyword>